<dbReference type="AlphaFoldDB" id="A0A0D2BMA3"/>
<gene>
    <name evidence="1" type="ORF">PV05_09223</name>
</gene>
<name>A0A0D2BMA3_9EURO</name>
<accession>A0A0D2BMA3</accession>
<dbReference type="PANTHER" id="PTHR30605">
    <property type="entry name" value="ANHYDRO-N-ACETYLMURAMIC ACID KINASE"/>
    <property type="match status" value="1"/>
</dbReference>
<evidence type="ECO:0008006" key="3">
    <source>
        <dbReference type="Google" id="ProtNLM"/>
    </source>
</evidence>
<dbReference type="Gene3D" id="3.30.420.40">
    <property type="match status" value="2"/>
</dbReference>
<dbReference type="PANTHER" id="PTHR30605:SF0">
    <property type="entry name" value="ANHYDRO-N-ACETYLMURAMIC ACID KINASE"/>
    <property type="match status" value="1"/>
</dbReference>
<dbReference type="GeneID" id="25331131"/>
<evidence type="ECO:0000313" key="2">
    <source>
        <dbReference type="Proteomes" id="UP000054342"/>
    </source>
</evidence>
<dbReference type="HOGENOM" id="CLU_038782_1_0_1"/>
<dbReference type="OrthoDB" id="5427593at2759"/>
<organism evidence="1 2">
    <name type="scientific">Exophiala xenobiotica</name>
    <dbReference type="NCBI Taxonomy" id="348802"/>
    <lineage>
        <taxon>Eukaryota</taxon>
        <taxon>Fungi</taxon>
        <taxon>Dikarya</taxon>
        <taxon>Ascomycota</taxon>
        <taxon>Pezizomycotina</taxon>
        <taxon>Eurotiomycetes</taxon>
        <taxon>Chaetothyriomycetidae</taxon>
        <taxon>Chaetothyriales</taxon>
        <taxon>Herpotrichiellaceae</taxon>
        <taxon>Exophiala</taxon>
    </lineage>
</organism>
<sequence>MLQLRVLGMNSGTCMDAIDISLVEFRQESPDAPLYMIPLKYDELPLNDKDKRDTLRLIVENRSSPQELCELNFRLGHMFADAIDRFAREQNVDLLRDVDLVASHGQTIWHQPDPGPGETKSTLMFGEPTVLAHRTGKTTVNDFRAAEQQVGRQGAPLACFQDALALVHPSLTRVSQNIGGIGNCAFVPAEKDGGIDEAYDFDTGPGNVLIDAAVRYFSGGEREYDKDGEMGARGKVYQPFVDEFLKNPYFDRKPPKTTGRELFGDDTAIKMIERGRSLGLSDDDMVATITRITAASIVLSYQRFGPKQPLDEIYFCGGGSFNPNIRAYIQECFPNARLSLLDKCGITAASKEATSFAFMGLECLLGRPMIVPSIEPQEPVICGKITPGRNYGELIVKVAAFHEAWSKTANSTKANGMNGTNSINKKAVGKSHASWLPAVRDLRVKDNLTREKEQKDLVFMDVRHAKC</sequence>
<protein>
    <recommendedName>
        <fullName evidence="3">Anhydro-N-acetylmuramic acid kinase</fullName>
    </recommendedName>
</protein>
<dbReference type="STRING" id="348802.A0A0D2BMA3"/>
<dbReference type="SUPFAM" id="SSF53067">
    <property type="entry name" value="Actin-like ATPase domain"/>
    <property type="match status" value="1"/>
</dbReference>
<keyword evidence="2" id="KW-1185">Reference proteome</keyword>
<proteinExistence type="predicted"/>
<dbReference type="Pfam" id="PF03702">
    <property type="entry name" value="AnmK"/>
    <property type="match status" value="1"/>
</dbReference>
<dbReference type="RefSeq" id="XP_013314260.1">
    <property type="nucleotide sequence ID" value="XM_013458806.1"/>
</dbReference>
<dbReference type="EMBL" id="KN847321">
    <property type="protein sequence ID" value="KIW53676.1"/>
    <property type="molecule type" value="Genomic_DNA"/>
</dbReference>
<dbReference type="GO" id="GO:0006040">
    <property type="term" value="P:amino sugar metabolic process"/>
    <property type="evidence" value="ECO:0007669"/>
    <property type="project" value="InterPro"/>
</dbReference>
<dbReference type="Proteomes" id="UP000054342">
    <property type="component" value="Unassembled WGS sequence"/>
</dbReference>
<dbReference type="GO" id="GO:0005524">
    <property type="term" value="F:ATP binding"/>
    <property type="evidence" value="ECO:0007669"/>
    <property type="project" value="InterPro"/>
</dbReference>
<dbReference type="GO" id="GO:0016773">
    <property type="term" value="F:phosphotransferase activity, alcohol group as acceptor"/>
    <property type="evidence" value="ECO:0007669"/>
    <property type="project" value="InterPro"/>
</dbReference>
<evidence type="ECO:0000313" key="1">
    <source>
        <dbReference type="EMBL" id="KIW53676.1"/>
    </source>
</evidence>
<reference evidence="1 2" key="1">
    <citation type="submission" date="2015-01" db="EMBL/GenBank/DDBJ databases">
        <title>The Genome Sequence of Exophiala xenobiotica CBS118157.</title>
        <authorList>
            <consortium name="The Broad Institute Genomics Platform"/>
            <person name="Cuomo C."/>
            <person name="de Hoog S."/>
            <person name="Gorbushina A."/>
            <person name="Stielow B."/>
            <person name="Teixiera M."/>
            <person name="Abouelleil A."/>
            <person name="Chapman S.B."/>
            <person name="Priest M."/>
            <person name="Young S.K."/>
            <person name="Wortman J."/>
            <person name="Nusbaum C."/>
            <person name="Birren B."/>
        </authorList>
    </citation>
    <scope>NUCLEOTIDE SEQUENCE [LARGE SCALE GENOMIC DNA]</scope>
    <source>
        <strain evidence="1 2">CBS 118157</strain>
    </source>
</reference>
<dbReference type="InterPro" id="IPR043129">
    <property type="entry name" value="ATPase_NBD"/>
</dbReference>
<dbReference type="GO" id="GO:0009254">
    <property type="term" value="P:peptidoglycan turnover"/>
    <property type="evidence" value="ECO:0007669"/>
    <property type="project" value="InterPro"/>
</dbReference>
<dbReference type="InterPro" id="IPR005338">
    <property type="entry name" value="Anhydro_N_Ac-Mur_kinase"/>
</dbReference>